<dbReference type="PANTHER" id="PTHR44167:SF23">
    <property type="entry name" value="CDC7 KINASE, ISOFORM A-RELATED"/>
    <property type="match status" value="1"/>
</dbReference>
<protein>
    <recommendedName>
        <fullName evidence="1">non-specific serine/threonine protein kinase</fullName>
        <ecNumber evidence="1">2.7.11.1</ecNumber>
    </recommendedName>
</protein>
<dbReference type="GO" id="GO:0044773">
    <property type="term" value="P:mitotic DNA damage checkpoint signaling"/>
    <property type="evidence" value="ECO:0007669"/>
    <property type="project" value="TreeGrafter"/>
</dbReference>
<feature type="domain" description="Protein kinase" evidence="8">
    <location>
        <begin position="550"/>
        <end position="1020"/>
    </location>
</feature>
<dbReference type="EMBL" id="RWGY01000011">
    <property type="protein sequence ID" value="TVU31657.1"/>
    <property type="molecule type" value="Genomic_DNA"/>
</dbReference>
<dbReference type="FunFam" id="1.10.510.10:FF:001725">
    <property type="entry name" value="Kinase like protein"/>
    <property type="match status" value="1"/>
</dbReference>
<keyword evidence="5" id="KW-0418">Kinase</keyword>
<dbReference type="Gramene" id="TVU31657">
    <property type="protein sequence ID" value="TVU31657"/>
    <property type="gene ID" value="EJB05_23353"/>
</dbReference>
<dbReference type="SUPFAM" id="SSF56112">
    <property type="entry name" value="Protein kinase-like (PK-like)"/>
    <property type="match status" value="1"/>
</dbReference>
<comment type="caution">
    <text evidence="9">The sequence shown here is derived from an EMBL/GenBank/DDBJ whole genome shotgun (WGS) entry which is preliminary data.</text>
</comment>
<evidence type="ECO:0000256" key="6">
    <source>
        <dbReference type="ARBA" id="ARBA00022840"/>
    </source>
</evidence>
<evidence type="ECO:0000256" key="7">
    <source>
        <dbReference type="SAM" id="MobiDB-lite"/>
    </source>
</evidence>
<organism evidence="9 10">
    <name type="scientific">Eragrostis curvula</name>
    <name type="common">weeping love grass</name>
    <dbReference type="NCBI Taxonomy" id="38414"/>
    <lineage>
        <taxon>Eukaryota</taxon>
        <taxon>Viridiplantae</taxon>
        <taxon>Streptophyta</taxon>
        <taxon>Embryophyta</taxon>
        <taxon>Tracheophyta</taxon>
        <taxon>Spermatophyta</taxon>
        <taxon>Magnoliopsida</taxon>
        <taxon>Liliopsida</taxon>
        <taxon>Poales</taxon>
        <taxon>Poaceae</taxon>
        <taxon>PACMAD clade</taxon>
        <taxon>Chloridoideae</taxon>
        <taxon>Eragrostideae</taxon>
        <taxon>Eragrostidinae</taxon>
        <taxon>Eragrostis</taxon>
    </lineage>
</organism>
<feature type="compositionally biased region" description="Basic and acidic residues" evidence="7">
    <location>
        <begin position="462"/>
        <end position="475"/>
    </location>
</feature>
<feature type="region of interest" description="Disordered" evidence="7">
    <location>
        <begin position="1"/>
        <end position="69"/>
    </location>
</feature>
<dbReference type="GO" id="GO:0005524">
    <property type="term" value="F:ATP binding"/>
    <property type="evidence" value="ECO:0007669"/>
    <property type="project" value="UniProtKB-KW"/>
</dbReference>
<feature type="compositionally biased region" description="Low complexity" evidence="7">
    <location>
        <begin position="1036"/>
        <end position="1055"/>
    </location>
</feature>
<dbReference type="Gene3D" id="1.10.510.10">
    <property type="entry name" value="Transferase(Phosphotransferase) domain 1"/>
    <property type="match status" value="2"/>
</dbReference>
<feature type="compositionally biased region" description="Low complexity" evidence="7">
    <location>
        <begin position="27"/>
        <end position="39"/>
    </location>
</feature>
<dbReference type="InterPro" id="IPR011009">
    <property type="entry name" value="Kinase-like_dom_sf"/>
</dbReference>
<feature type="non-terminal residue" evidence="9">
    <location>
        <position position="1"/>
    </location>
</feature>
<gene>
    <name evidence="9" type="ORF">EJB05_23353</name>
</gene>
<sequence>SKIFPPPAGHRSTKLKYSEDRVAKSPSARLAASDGASRSSSRRRRLGHAGDGEGLVPPHGGPPPRPPRRRLRCRRLAAISPRIVEQICHIPESPLCLSDGGVVTASQTAVLTLLRFVGLDVPPPRGSLRASDVRRCWGEVTITYVRKRKASEAGCFSGKRRRLLAPDADLAEHKHPKSQQLTALSNSRVVTGEVHLDITQELRDRLSTTHTFVGEPSEFSTGLTLAPGVGKISMPYLQARIDQSPRGEDGSVPGNMSSALVLTELSDSPCGINIPLLDPEKSKDIYTAVDDKITRTGESEDVPCHNCRVDGGDDPEKRSALPPTTIHAVLVGEKDNSVEKDISLQCKMPVSPTNCNIKIEDNMEIAAMVSNNADALQFDIPNARQRENVPMCGQEKNPLGGSACAELHKNKAPQILLQPPTDTKAESLLPEMKRNVELATLPQEATMIDRVNKRNLNSIADNKESTYLDHGEKTSNEGTGTIAKNKQDRNIVKQKEKSKKNDGLPKDDKDQLAKAQKVSVYECDLRFANYLVYFYQGHVAPKPLPCFEGYIIEEEEGSGGYGTVYRARRRVDGQIFAIKCPHPNANSRYVHNERKMLERFGGKNCVIKYDRSLQSGDLECFVLEHVEHDRPEILRKDINMLQLQWYGYCLFRALASLHKQGIVHRDVKPGNFLFSRQLMKGYLIDFNLANDLHQKFFKNCKSEAISCGMDKLSPPSSNFAPVVHAKEAVADLKQPLPSKRKRSNRSPVDSAPKIDNKNLPKIDNKNRHGSQAADASGVTSAKDPTSTKTSLDRLKQPMLYKGRKELMNFLNETMQSPNTPNKNTSTAPVSQRKRVAAPFGSVDRKLFVLTPMPLRSGGSSVAGSGMLNNKAAGHGKHRKDGQCVGTKGFRAPEVLFRSSHQGYKVDVWSAGVTLLYFIIGRAPFVGDPEQNIKEIAKLRGSEELWELAKLHDCESSYPSELFDIKFLHSVDLKEWCTANARRPEFVEMIPDSLFDLVDKCLAVNPRCRLTSEDALMHKFFAPLRDSLRKQRVPRRSAGSDAASSSHSNSLAVKQS</sequence>
<evidence type="ECO:0000256" key="5">
    <source>
        <dbReference type="ARBA" id="ARBA00022777"/>
    </source>
</evidence>
<feature type="compositionally biased region" description="Basic and acidic residues" evidence="7">
    <location>
        <begin position="752"/>
        <end position="766"/>
    </location>
</feature>
<feature type="compositionally biased region" description="Polar residues" evidence="7">
    <location>
        <begin position="813"/>
        <end position="829"/>
    </location>
</feature>
<evidence type="ECO:0000259" key="8">
    <source>
        <dbReference type="PROSITE" id="PS50011"/>
    </source>
</evidence>
<evidence type="ECO:0000313" key="10">
    <source>
        <dbReference type="Proteomes" id="UP000324897"/>
    </source>
</evidence>
<dbReference type="FunFam" id="1.10.510.10:FF:001893">
    <property type="entry name" value="Probable serine/threonine-protein kinase DDB_G0291918"/>
    <property type="match status" value="1"/>
</dbReference>
<dbReference type="PANTHER" id="PTHR44167">
    <property type="entry name" value="OVARIAN-SPECIFIC SERINE/THREONINE-PROTEIN KINASE LOK-RELATED"/>
    <property type="match status" value="1"/>
</dbReference>
<dbReference type="OrthoDB" id="10020333at2759"/>
<keyword evidence="6" id="KW-0067">ATP-binding</keyword>
<dbReference type="AlphaFoldDB" id="A0A5J9V886"/>
<reference evidence="9 10" key="1">
    <citation type="journal article" date="2019" name="Sci. Rep.">
        <title>A high-quality genome of Eragrostis curvula grass provides insights into Poaceae evolution and supports new strategies to enhance forage quality.</title>
        <authorList>
            <person name="Carballo J."/>
            <person name="Santos B.A.C.M."/>
            <person name="Zappacosta D."/>
            <person name="Garbus I."/>
            <person name="Selva J.P."/>
            <person name="Gallo C.A."/>
            <person name="Diaz A."/>
            <person name="Albertini E."/>
            <person name="Caccamo M."/>
            <person name="Echenique V."/>
        </authorList>
    </citation>
    <scope>NUCLEOTIDE SEQUENCE [LARGE SCALE GENOMIC DNA]</scope>
    <source>
        <strain evidence="10">cv. Victoria</strain>
        <tissue evidence="9">Leaf</tissue>
    </source>
</reference>
<keyword evidence="3" id="KW-0808">Transferase</keyword>
<feature type="region of interest" description="Disordered" evidence="7">
    <location>
        <begin position="1030"/>
        <end position="1055"/>
    </location>
</feature>
<dbReference type="InterPro" id="IPR000719">
    <property type="entry name" value="Prot_kinase_dom"/>
</dbReference>
<dbReference type="GO" id="GO:0004674">
    <property type="term" value="F:protein serine/threonine kinase activity"/>
    <property type="evidence" value="ECO:0007669"/>
    <property type="project" value="UniProtKB-KW"/>
</dbReference>
<evidence type="ECO:0000256" key="4">
    <source>
        <dbReference type="ARBA" id="ARBA00022741"/>
    </source>
</evidence>
<name>A0A5J9V886_9POAL</name>
<dbReference type="Pfam" id="PF00069">
    <property type="entry name" value="Pkinase"/>
    <property type="match status" value="2"/>
</dbReference>
<dbReference type="EC" id="2.7.11.1" evidence="1"/>
<dbReference type="GO" id="GO:0005634">
    <property type="term" value="C:nucleus"/>
    <property type="evidence" value="ECO:0007669"/>
    <property type="project" value="TreeGrafter"/>
</dbReference>
<accession>A0A5J9V886</accession>
<feature type="region of interest" description="Disordered" evidence="7">
    <location>
        <begin position="462"/>
        <end position="511"/>
    </location>
</feature>
<evidence type="ECO:0000256" key="3">
    <source>
        <dbReference type="ARBA" id="ARBA00022679"/>
    </source>
</evidence>
<proteinExistence type="predicted"/>
<feature type="region of interest" description="Disordered" evidence="7">
    <location>
        <begin position="813"/>
        <end position="832"/>
    </location>
</feature>
<dbReference type="InterPro" id="IPR008271">
    <property type="entry name" value="Ser/Thr_kinase_AS"/>
</dbReference>
<evidence type="ECO:0000256" key="2">
    <source>
        <dbReference type="ARBA" id="ARBA00022527"/>
    </source>
</evidence>
<dbReference type="PROSITE" id="PS50011">
    <property type="entry name" value="PROTEIN_KINASE_DOM"/>
    <property type="match status" value="1"/>
</dbReference>
<dbReference type="Proteomes" id="UP000324897">
    <property type="component" value="Chromosome 1"/>
</dbReference>
<keyword evidence="10" id="KW-1185">Reference proteome</keyword>
<feature type="compositionally biased region" description="Basic and acidic residues" evidence="7">
    <location>
        <begin position="485"/>
        <end position="511"/>
    </location>
</feature>
<evidence type="ECO:0000313" key="9">
    <source>
        <dbReference type="EMBL" id="TVU31657.1"/>
    </source>
</evidence>
<keyword evidence="4" id="KW-0547">Nucleotide-binding</keyword>
<feature type="compositionally biased region" description="Polar residues" evidence="7">
    <location>
        <begin position="777"/>
        <end position="789"/>
    </location>
</feature>
<feature type="region of interest" description="Disordered" evidence="7">
    <location>
        <begin position="730"/>
        <end position="795"/>
    </location>
</feature>
<dbReference type="SMART" id="SM00220">
    <property type="entry name" value="S_TKc"/>
    <property type="match status" value="1"/>
</dbReference>
<evidence type="ECO:0000256" key="1">
    <source>
        <dbReference type="ARBA" id="ARBA00012513"/>
    </source>
</evidence>
<dbReference type="PROSITE" id="PS00108">
    <property type="entry name" value="PROTEIN_KINASE_ST"/>
    <property type="match status" value="1"/>
</dbReference>
<keyword evidence="2" id="KW-0723">Serine/threonine-protein kinase</keyword>